<proteinExistence type="predicted"/>
<reference evidence="1 2" key="1">
    <citation type="submission" date="2008-07" db="EMBL/GenBank/DDBJ databases">
        <authorList>
            <person name="Tandeau de Marsac N."/>
            <person name="Ferriera S."/>
            <person name="Johnson J."/>
            <person name="Kravitz S."/>
            <person name="Beeson K."/>
            <person name="Sutton G."/>
            <person name="Rogers Y.-H."/>
            <person name="Friedman R."/>
            <person name="Frazier M."/>
            <person name="Venter J.C."/>
        </authorList>
    </citation>
    <scope>NUCLEOTIDE SEQUENCE [LARGE SCALE GENOMIC DNA]</scope>
    <source>
        <strain evidence="1 2">PCC 7420</strain>
    </source>
</reference>
<dbReference type="OrthoDB" id="585791at2"/>
<protein>
    <submittedName>
        <fullName evidence="1">Uncharacterized protein</fullName>
    </submittedName>
</protein>
<evidence type="ECO:0000313" key="1">
    <source>
        <dbReference type="EMBL" id="EDX78769.1"/>
    </source>
</evidence>
<evidence type="ECO:0000313" key="2">
    <source>
        <dbReference type="Proteomes" id="UP000003835"/>
    </source>
</evidence>
<dbReference type="EMBL" id="DS989841">
    <property type="protein sequence ID" value="EDX78769.1"/>
    <property type="molecule type" value="Genomic_DNA"/>
</dbReference>
<dbReference type="HOGENOM" id="CLU_2896326_0_0_3"/>
<gene>
    <name evidence="1" type="ORF">MC7420_7422</name>
</gene>
<dbReference type="AlphaFoldDB" id="B4VHJ7"/>
<dbReference type="Proteomes" id="UP000003835">
    <property type="component" value="Unassembled WGS sequence"/>
</dbReference>
<accession>B4VHJ7</accession>
<dbReference type="RefSeq" id="WP_006098246.1">
    <property type="nucleotide sequence ID" value="NZ_DS989841.1"/>
</dbReference>
<name>B4VHJ7_9CYAN</name>
<sequence length="63" mass="6859">MVYKQHELVQITKGSLKGHTGKIAASSHDGIYFIQGNWNSHETGASNLYGPLLGDEITPVANY</sequence>
<keyword evidence="2" id="KW-1185">Reference proteome</keyword>
<organism evidence="1 2">
    <name type="scientific">Coleofasciculus chthonoplastes PCC 7420</name>
    <dbReference type="NCBI Taxonomy" id="118168"/>
    <lineage>
        <taxon>Bacteria</taxon>
        <taxon>Bacillati</taxon>
        <taxon>Cyanobacteriota</taxon>
        <taxon>Cyanophyceae</taxon>
        <taxon>Coleofasciculales</taxon>
        <taxon>Coleofasciculaceae</taxon>
        <taxon>Coleofasciculus</taxon>
    </lineage>
</organism>